<dbReference type="RefSeq" id="WP_155099701.1">
    <property type="nucleotide sequence ID" value="NZ_WMKA01000038.1"/>
</dbReference>
<organism evidence="2 3">
    <name type="scientific">Cellulosimicrobium composti</name>
    <dbReference type="NCBI Taxonomy" id="2672572"/>
    <lineage>
        <taxon>Bacteria</taxon>
        <taxon>Bacillati</taxon>
        <taxon>Actinomycetota</taxon>
        <taxon>Actinomycetes</taxon>
        <taxon>Micrococcales</taxon>
        <taxon>Promicromonosporaceae</taxon>
        <taxon>Cellulosimicrobium</taxon>
    </lineage>
</organism>
<protein>
    <submittedName>
        <fullName evidence="2">Uncharacterized protein</fullName>
    </submittedName>
</protein>
<dbReference type="AlphaFoldDB" id="A0A6N7ZL22"/>
<evidence type="ECO:0000313" key="2">
    <source>
        <dbReference type="EMBL" id="MTG90117.1"/>
    </source>
</evidence>
<evidence type="ECO:0000256" key="1">
    <source>
        <dbReference type="SAM" id="Phobius"/>
    </source>
</evidence>
<reference evidence="2 3" key="1">
    <citation type="submission" date="2019-11" db="EMBL/GenBank/DDBJ databases">
        <title>Cellulosimicrobium composti sp. nov. isolated from a compost.</title>
        <authorList>
            <person name="Yang Y."/>
        </authorList>
    </citation>
    <scope>NUCLEOTIDE SEQUENCE [LARGE SCALE GENOMIC DNA]</scope>
    <source>
        <strain evidence="2 3">BIT-GX5</strain>
    </source>
</reference>
<dbReference type="EMBL" id="WMKA01000038">
    <property type="protein sequence ID" value="MTG90117.1"/>
    <property type="molecule type" value="Genomic_DNA"/>
</dbReference>
<comment type="caution">
    <text evidence="2">The sequence shown here is derived from an EMBL/GenBank/DDBJ whole genome shotgun (WGS) entry which is preliminary data.</text>
</comment>
<keyword evidence="1" id="KW-1133">Transmembrane helix</keyword>
<feature type="transmembrane region" description="Helical" evidence="1">
    <location>
        <begin position="69"/>
        <end position="90"/>
    </location>
</feature>
<dbReference type="Proteomes" id="UP000440668">
    <property type="component" value="Unassembled WGS sequence"/>
</dbReference>
<proteinExistence type="predicted"/>
<name>A0A6N7ZL22_9MICO</name>
<evidence type="ECO:0000313" key="3">
    <source>
        <dbReference type="Proteomes" id="UP000440668"/>
    </source>
</evidence>
<gene>
    <name evidence="2" type="ORF">GJV82_14350</name>
</gene>
<sequence>MIGTGLASVLPNPTGAVGPTLNGASYALVAVWAVALFVALVYLMLALFRMRAGAKGNYAATYEEGRKRAIAAGVGAVVLLAGGAVLWAVLTAF</sequence>
<keyword evidence="1" id="KW-0812">Transmembrane</keyword>
<accession>A0A6N7ZL22</accession>
<feature type="transmembrane region" description="Helical" evidence="1">
    <location>
        <begin position="26"/>
        <end position="48"/>
    </location>
</feature>
<keyword evidence="1" id="KW-0472">Membrane</keyword>